<dbReference type="Proteomes" id="UP000541352">
    <property type="component" value="Unassembled WGS sequence"/>
</dbReference>
<accession>A0A7W5ZRG2</accession>
<evidence type="ECO:0000313" key="2">
    <source>
        <dbReference type="EMBL" id="MBB3842302.1"/>
    </source>
</evidence>
<dbReference type="AlphaFoldDB" id="A0A7W5ZRG2"/>
<dbReference type="Gene3D" id="1.20.120.450">
    <property type="entry name" value="dinb family like domain"/>
    <property type="match status" value="1"/>
</dbReference>
<protein>
    <submittedName>
        <fullName evidence="2">Putative damage-inducible protein DinB</fullName>
    </submittedName>
</protein>
<name>A0A7W5ZRG2_9BACT</name>
<gene>
    <name evidence="2" type="ORF">FHS57_006333</name>
</gene>
<reference evidence="2 3" key="1">
    <citation type="submission" date="2020-08" db="EMBL/GenBank/DDBJ databases">
        <title>Genomic Encyclopedia of Type Strains, Phase IV (KMG-IV): sequencing the most valuable type-strain genomes for metagenomic binning, comparative biology and taxonomic classification.</title>
        <authorList>
            <person name="Goeker M."/>
        </authorList>
    </citation>
    <scope>NUCLEOTIDE SEQUENCE [LARGE SCALE GENOMIC DNA]</scope>
    <source>
        <strain evidence="2 3">DSM 17976</strain>
    </source>
</reference>
<evidence type="ECO:0000313" key="3">
    <source>
        <dbReference type="Proteomes" id="UP000541352"/>
    </source>
</evidence>
<dbReference type="Pfam" id="PF12867">
    <property type="entry name" value="DinB_2"/>
    <property type="match status" value="1"/>
</dbReference>
<dbReference type="EMBL" id="JACIBY010000032">
    <property type="protein sequence ID" value="MBB3842302.1"/>
    <property type="molecule type" value="Genomic_DNA"/>
</dbReference>
<dbReference type="SUPFAM" id="SSF109854">
    <property type="entry name" value="DinB/YfiT-like putative metalloenzymes"/>
    <property type="match status" value="1"/>
</dbReference>
<comment type="caution">
    <text evidence="2">The sequence shown here is derived from an EMBL/GenBank/DDBJ whole genome shotgun (WGS) entry which is preliminary data.</text>
</comment>
<evidence type="ECO:0000259" key="1">
    <source>
        <dbReference type="Pfam" id="PF12867"/>
    </source>
</evidence>
<organism evidence="2 3">
    <name type="scientific">Runella defluvii</name>
    <dbReference type="NCBI Taxonomy" id="370973"/>
    <lineage>
        <taxon>Bacteria</taxon>
        <taxon>Pseudomonadati</taxon>
        <taxon>Bacteroidota</taxon>
        <taxon>Cytophagia</taxon>
        <taxon>Cytophagales</taxon>
        <taxon>Spirosomataceae</taxon>
        <taxon>Runella</taxon>
    </lineage>
</organism>
<dbReference type="RefSeq" id="WP_183980579.1">
    <property type="nucleotide sequence ID" value="NZ_JACIBY010000032.1"/>
</dbReference>
<keyword evidence="3" id="KW-1185">Reference proteome</keyword>
<dbReference type="InterPro" id="IPR034660">
    <property type="entry name" value="DinB/YfiT-like"/>
</dbReference>
<sequence length="146" mass="16249">MPKQLLTDLLLQNQLTCSFAFQQITLENAHLRLNPQTASVGFIYRHVAETMNLFGYFLGMPSEVTNTTMGHTDEGQGNDVEASRALLQKGFDMLQNCINSTPEEAWNDPIDTPFFGTVSRVRIFSHVLFHNAHHAGQIALTLSKGA</sequence>
<proteinExistence type="predicted"/>
<dbReference type="InterPro" id="IPR024775">
    <property type="entry name" value="DinB-like"/>
</dbReference>
<feature type="domain" description="DinB-like" evidence="1">
    <location>
        <begin position="21"/>
        <end position="138"/>
    </location>
</feature>